<feature type="region of interest" description="Disordered" evidence="1">
    <location>
        <begin position="1"/>
        <end position="33"/>
    </location>
</feature>
<protein>
    <submittedName>
        <fullName evidence="2">Uncharacterized protein</fullName>
    </submittedName>
</protein>
<comment type="caution">
    <text evidence="2">The sequence shown here is derived from an EMBL/GenBank/DDBJ whole genome shotgun (WGS) entry which is preliminary data.</text>
</comment>
<name>A0AAN6RYL8_9PEZI</name>
<evidence type="ECO:0000313" key="3">
    <source>
        <dbReference type="Proteomes" id="UP001303473"/>
    </source>
</evidence>
<sequence>MSLSRGGAGDAASAPTAPAHKVQRKTKGKGKGNRADHFCIYGTSDGANIPKTAIEYKAPHKLTQDEIIMGLVSEIQPERDVINKDGEDFAFTSRALAAAVVTQLFSYMIGKGIQYGYVSTGQTFIFLYIPDDPTIVYYYVSVPNLDVLDDDETRLHRTAVAQVFAFVLQSLRVEPPPQSWHDAAAGLDTLPN</sequence>
<dbReference type="AlphaFoldDB" id="A0AAN6RYL8"/>
<feature type="compositionally biased region" description="Basic residues" evidence="1">
    <location>
        <begin position="21"/>
        <end position="32"/>
    </location>
</feature>
<evidence type="ECO:0000256" key="1">
    <source>
        <dbReference type="SAM" id="MobiDB-lite"/>
    </source>
</evidence>
<feature type="compositionally biased region" description="Low complexity" evidence="1">
    <location>
        <begin position="10"/>
        <end position="19"/>
    </location>
</feature>
<proteinExistence type="predicted"/>
<gene>
    <name evidence="2" type="ORF">QBC46DRAFT_400881</name>
</gene>
<evidence type="ECO:0000313" key="2">
    <source>
        <dbReference type="EMBL" id="KAK3933949.1"/>
    </source>
</evidence>
<dbReference type="EMBL" id="MU854045">
    <property type="protein sequence ID" value="KAK3933949.1"/>
    <property type="molecule type" value="Genomic_DNA"/>
</dbReference>
<organism evidence="2 3">
    <name type="scientific">Diplogelasinospora grovesii</name>
    <dbReference type="NCBI Taxonomy" id="303347"/>
    <lineage>
        <taxon>Eukaryota</taxon>
        <taxon>Fungi</taxon>
        <taxon>Dikarya</taxon>
        <taxon>Ascomycota</taxon>
        <taxon>Pezizomycotina</taxon>
        <taxon>Sordariomycetes</taxon>
        <taxon>Sordariomycetidae</taxon>
        <taxon>Sordariales</taxon>
        <taxon>Diplogelasinosporaceae</taxon>
        <taxon>Diplogelasinospora</taxon>
    </lineage>
</organism>
<reference evidence="3" key="1">
    <citation type="journal article" date="2023" name="Mol. Phylogenet. Evol.">
        <title>Genome-scale phylogeny and comparative genomics of the fungal order Sordariales.</title>
        <authorList>
            <person name="Hensen N."/>
            <person name="Bonometti L."/>
            <person name="Westerberg I."/>
            <person name="Brannstrom I.O."/>
            <person name="Guillou S."/>
            <person name="Cros-Aarteil S."/>
            <person name="Calhoun S."/>
            <person name="Haridas S."/>
            <person name="Kuo A."/>
            <person name="Mondo S."/>
            <person name="Pangilinan J."/>
            <person name="Riley R."/>
            <person name="LaButti K."/>
            <person name="Andreopoulos B."/>
            <person name="Lipzen A."/>
            <person name="Chen C."/>
            <person name="Yan M."/>
            <person name="Daum C."/>
            <person name="Ng V."/>
            <person name="Clum A."/>
            <person name="Steindorff A."/>
            <person name="Ohm R.A."/>
            <person name="Martin F."/>
            <person name="Silar P."/>
            <person name="Natvig D.O."/>
            <person name="Lalanne C."/>
            <person name="Gautier V."/>
            <person name="Ament-Velasquez S.L."/>
            <person name="Kruys A."/>
            <person name="Hutchinson M.I."/>
            <person name="Powell A.J."/>
            <person name="Barry K."/>
            <person name="Miller A.N."/>
            <person name="Grigoriev I.V."/>
            <person name="Debuchy R."/>
            <person name="Gladieux P."/>
            <person name="Hiltunen Thoren M."/>
            <person name="Johannesson H."/>
        </authorList>
    </citation>
    <scope>NUCLEOTIDE SEQUENCE [LARGE SCALE GENOMIC DNA]</scope>
    <source>
        <strain evidence="3">CBS 340.73</strain>
    </source>
</reference>
<dbReference type="Proteomes" id="UP001303473">
    <property type="component" value="Unassembled WGS sequence"/>
</dbReference>
<keyword evidence="3" id="KW-1185">Reference proteome</keyword>
<accession>A0AAN6RYL8</accession>